<gene>
    <name evidence="1" type="ORF">SK128_025770</name>
</gene>
<evidence type="ECO:0000313" key="1">
    <source>
        <dbReference type="EMBL" id="KAK7083334.1"/>
    </source>
</evidence>
<accession>A0AAN9ACW8</accession>
<protein>
    <submittedName>
        <fullName evidence="1">Uncharacterized protein</fullName>
    </submittedName>
</protein>
<sequence>LILNLIHCPRGLGLPPHAVNVGEGLVLPLEILVGGKLLAMTLNESQAYMNE</sequence>
<organism evidence="1 2">
    <name type="scientific">Halocaridina rubra</name>
    <name type="common">Hawaiian red shrimp</name>
    <dbReference type="NCBI Taxonomy" id="373956"/>
    <lineage>
        <taxon>Eukaryota</taxon>
        <taxon>Metazoa</taxon>
        <taxon>Ecdysozoa</taxon>
        <taxon>Arthropoda</taxon>
        <taxon>Crustacea</taxon>
        <taxon>Multicrustacea</taxon>
        <taxon>Malacostraca</taxon>
        <taxon>Eumalacostraca</taxon>
        <taxon>Eucarida</taxon>
        <taxon>Decapoda</taxon>
        <taxon>Pleocyemata</taxon>
        <taxon>Caridea</taxon>
        <taxon>Atyoidea</taxon>
        <taxon>Atyidae</taxon>
        <taxon>Halocaridina</taxon>
    </lineage>
</organism>
<dbReference type="Proteomes" id="UP001381693">
    <property type="component" value="Unassembled WGS sequence"/>
</dbReference>
<dbReference type="AlphaFoldDB" id="A0AAN9ACW8"/>
<dbReference type="EMBL" id="JAXCGZ010003421">
    <property type="protein sequence ID" value="KAK7083334.1"/>
    <property type="molecule type" value="Genomic_DNA"/>
</dbReference>
<feature type="non-terminal residue" evidence="1">
    <location>
        <position position="51"/>
    </location>
</feature>
<evidence type="ECO:0000313" key="2">
    <source>
        <dbReference type="Proteomes" id="UP001381693"/>
    </source>
</evidence>
<reference evidence="1 2" key="1">
    <citation type="submission" date="2023-11" db="EMBL/GenBank/DDBJ databases">
        <title>Halocaridina rubra genome assembly.</title>
        <authorList>
            <person name="Smith C."/>
        </authorList>
    </citation>
    <scope>NUCLEOTIDE SEQUENCE [LARGE SCALE GENOMIC DNA]</scope>
    <source>
        <strain evidence="1">EP-1</strain>
        <tissue evidence="1">Whole</tissue>
    </source>
</reference>
<name>A0AAN9ACW8_HALRR</name>
<feature type="non-terminal residue" evidence="1">
    <location>
        <position position="1"/>
    </location>
</feature>
<keyword evidence="2" id="KW-1185">Reference proteome</keyword>
<proteinExistence type="predicted"/>
<comment type="caution">
    <text evidence="1">The sequence shown here is derived from an EMBL/GenBank/DDBJ whole genome shotgun (WGS) entry which is preliminary data.</text>
</comment>